<dbReference type="Proteomes" id="UP001046350">
    <property type="component" value="Chromosome"/>
</dbReference>
<evidence type="ECO:0008006" key="3">
    <source>
        <dbReference type="Google" id="ProtNLM"/>
    </source>
</evidence>
<accession>A0ABX8N981</accession>
<proteinExistence type="predicted"/>
<reference evidence="1" key="1">
    <citation type="journal article" date="2021" name="Microorganisms">
        <title>The Ever-Expanding Pseudomonas Genus: Description of 43 New Species and Partition of the Pseudomonas putida Group.</title>
        <authorList>
            <person name="Girard L."/>
            <person name="Lood C."/>
            <person name="Hofte M."/>
            <person name="Vandamme P."/>
            <person name="Rokni-Zadeh H."/>
            <person name="van Noort V."/>
            <person name="Lavigne R."/>
            <person name="De Mot R."/>
        </authorList>
    </citation>
    <scope>NUCLEOTIDE SEQUENCE</scope>
    <source>
        <strain evidence="1">COW40</strain>
    </source>
</reference>
<organism evidence="1 2">
    <name type="scientific">Pseudomonas fakonensis</name>
    <dbReference type="NCBI Taxonomy" id="2842355"/>
    <lineage>
        <taxon>Bacteria</taxon>
        <taxon>Pseudomonadati</taxon>
        <taxon>Pseudomonadota</taxon>
        <taxon>Gammaproteobacteria</taxon>
        <taxon>Pseudomonadales</taxon>
        <taxon>Pseudomonadaceae</taxon>
        <taxon>Pseudomonas</taxon>
    </lineage>
</organism>
<dbReference type="RefSeq" id="WP_217842248.1">
    <property type="nucleotide sequence ID" value="NZ_CP077076.1"/>
</dbReference>
<gene>
    <name evidence="1" type="ORF">KSS94_06750</name>
</gene>
<evidence type="ECO:0000313" key="1">
    <source>
        <dbReference type="EMBL" id="QXH52822.1"/>
    </source>
</evidence>
<sequence length="180" mass="20251">MLLSIAQIQQALQERFTPLLEEMPELEVYLLKRRSVSCPVTGLEQALNVQLPPAFVTFLSQFDMDSFTLGPITFGIGGDYLEHLLDLNREPNENPWWSTALRPAQQLVIATSDPYAIVLNCNDQHVYAITDTPAMEDSLPVAANFELFVQGIGTGFVLESDAEDIQSLVRSRHPDFWQQI</sequence>
<protein>
    <recommendedName>
        <fullName evidence="3">SMI1/KNR4 family protein</fullName>
    </recommendedName>
</protein>
<name>A0ABX8N981_9PSED</name>
<evidence type="ECO:0000313" key="2">
    <source>
        <dbReference type="Proteomes" id="UP001046350"/>
    </source>
</evidence>
<dbReference type="EMBL" id="CP077076">
    <property type="protein sequence ID" value="QXH52822.1"/>
    <property type="molecule type" value="Genomic_DNA"/>
</dbReference>
<keyword evidence="2" id="KW-1185">Reference proteome</keyword>